<feature type="compositionally biased region" description="Acidic residues" evidence="10">
    <location>
        <begin position="784"/>
        <end position="797"/>
    </location>
</feature>
<accession>A0A178ES85</accession>
<dbReference type="Pfam" id="PF03198">
    <property type="entry name" value="Glyco_hydro_72"/>
    <property type="match status" value="1"/>
</dbReference>
<proteinExistence type="inferred from homology"/>
<evidence type="ECO:0000256" key="2">
    <source>
        <dbReference type="ARBA" id="ARBA00007528"/>
    </source>
</evidence>
<evidence type="ECO:0000256" key="1">
    <source>
        <dbReference type="ARBA" id="ARBA00004609"/>
    </source>
</evidence>
<evidence type="ECO:0000256" key="9">
    <source>
        <dbReference type="RuleBase" id="RU361209"/>
    </source>
</evidence>
<dbReference type="GO" id="GO:0031505">
    <property type="term" value="P:fungal-type cell wall organization"/>
    <property type="evidence" value="ECO:0007669"/>
    <property type="project" value="TreeGrafter"/>
</dbReference>
<reference evidence="13 14" key="1">
    <citation type="submission" date="2016-05" db="EMBL/GenBank/DDBJ databases">
        <title>Genome sequencing of Trichophyton rubrum CMCC(F)T1i isolated from hair.</title>
        <authorList>
            <person name="Zhan P."/>
            <person name="Tao Y."/>
            <person name="Liu W."/>
        </authorList>
    </citation>
    <scope>NUCLEOTIDE SEQUENCE [LARGE SCALE GENOMIC DNA]</scope>
    <source>
        <strain evidence="14">CMCC(F)T1i</strain>
    </source>
</reference>
<evidence type="ECO:0000256" key="7">
    <source>
        <dbReference type="ARBA" id="ARBA00023180"/>
    </source>
</evidence>
<feature type="compositionally biased region" description="Low complexity" evidence="10">
    <location>
        <begin position="771"/>
        <end position="783"/>
    </location>
</feature>
<dbReference type="GO" id="GO:0005886">
    <property type="term" value="C:plasma membrane"/>
    <property type="evidence" value="ECO:0007669"/>
    <property type="project" value="UniProtKB-SubCell"/>
</dbReference>
<dbReference type="InterPro" id="IPR012946">
    <property type="entry name" value="X8"/>
</dbReference>
<feature type="compositionally biased region" description="Basic and acidic residues" evidence="10">
    <location>
        <begin position="798"/>
        <end position="816"/>
    </location>
</feature>
<dbReference type="SMART" id="SM00768">
    <property type="entry name" value="X8"/>
    <property type="match status" value="1"/>
</dbReference>
<evidence type="ECO:0000256" key="6">
    <source>
        <dbReference type="ARBA" id="ARBA00023157"/>
    </source>
</evidence>
<dbReference type="Proteomes" id="UP000243015">
    <property type="component" value="Unassembled WGS sequence"/>
</dbReference>
<dbReference type="EMBL" id="LHPM01000018">
    <property type="protein sequence ID" value="OAL62912.1"/>
    <property type="molecule type" value="Genomic_DNA"/>
</dbReference>
<dbReference type="GO" id="GO:0098552">
    <property type="term" value="C:side of membrane"/>
    <property type="evidence" value="ECO:0007669"/>
    <property type="project" value="UniProtKB-KW"/>
</dbReference>
<gene>
    <name evidence="13" type="ORF">A7C99_5297</name>
</gene>
<feature type="compositionally biased region" description="Polar residues" evidence="10">
    <location>
        <begin position="857"/>
        <end position="882"/>
    </location>
</feature>
<feature type="compositionally biased region" description="Basic residues" evidence="10">
    <location>
        <begin position="826"/>
        <end position="839"/>
    </location>
</feature>
<dbReference type="InterPro" id="IPR035240">
    <property type="entry name" value="SprT_Zn_ribbon"/>
</dbReference>
<feature type="region of interest" description="Disordered" evidence="10">
    <location>
        <begin position="479"/>
        <end position="500"/>
    </location>
</feature>
<dbReference type="InterPro" id="IPR006640">
    <property type="entry name" value="SprT-like_domain"/>
</dbReference>
<keyword evidence="8 9" id="KW-0449">Lipoprotein</keyword>
<dbReference type="VEuPathDB" id="FungiDB:TERG_01125"/>
<feature type="chain" id="PRO_5007949654" description="1,3-beta-glucanosyltransferase" evidence="9">
    <location>
        <begin position="20"/>
        <end position="1348"/>
    </location>
</feature>
<name>A0A178ES85_TRIRU</name>
<keyword evidence="6" id="KW-1015">Disulfide bond</keyword>
<feature type="compositionally biased region" description="Acidic residues" evidence="10">
    <location>
        <begin position="742"/>
        <end position="770"/>
    </location>
</feature>
<dbReference type="EC" id="2.4.1.-" evidence="9"/>
<keyword evidence="7" id="KW-0325">Glycoprotein</keyword>
<evidence type="ECO:0000256" key="8">
    <source>
        <dbReference type="ARBA" id="ARBA00023288"/>
    </source>
</evidence>
<feature type="compositionally biased region" description="Basic residues" evidence="10">
    <location>
        <begin position="727"/>
        <end position="736"/>
    </location>
</feature>
<evidence type="ECO:0000313" key="14">
    <source>
        <dbReference type="Proteomes" id="UP000243015"/>
    </source>
</evidence>
<feature type="signal peptide" evidence="9">
    <location>
        <begin position="1"/>
        <end position="19"/>
    </location>
</feature>
<dbReference type="GO" id="GO:0006950">
    <property type="term" value="P:response to stress"/>
    <property type="evidence" value="ECO:0007669"/>
    <property type="project" value="UniProtKB-ARBA"/>
</dbReference>
<feature type="compositionally biased region" description="Basic and acidic residues" evidence="10">
    <location>
        <begin position="683"/>
        <end position="698"/>
    </location>
</feature>
<dbReference type="GO" id="GO:0042124">
    <property type="term" value="F:1,3-beta-glucanosyltransferase activity"/>
    <property type="evidence" value="ECO:0007669"/>
    <property type="project" value="TreeGrafter"/>
</dbReference>
<feature type="region of interest" description="Disordered" evidence="10">
    <location>
        <begin position="596"/>
        <end position="994"/>
    </location>
</feature>
<evidence type="ECO:0000259" key="12">
    <source>
        <dbReference type="SMART" id="SM00768"/>
    </source>
</evidence>
<dbReference type="Gene3D" id="3.20.20.80">
    <property type="entry name" value="Glycosidases"/>
    <property type="match status" value="1"/>
</dbReference>
<comment type="subcellular location">
    <subcellularLocation>
        <location evidence="1 9">Cell membrane</location>
        <topology evidence="1 9">Lipid-anchor</topology>
        <topology evidence="1 9">GPI-anchor</topology>
    </subcellularLocation>
</comment>
<comment type="function">
    <text evidence="9">Splits internally a 1,3-beta-glucan molecule and transfers the newly generated reducing end (the donor) to the non-reducing end of another 1,3-beta-glucan molecule (the acceptor) forming a 1,3-beta linkage, resulting in the elongation of 1,3-beta-glucan chains in the cell wall.</text>
</comment>
<organism evidence="13 14">
    <name type="scientific">Trichophyton rubrum</name>
    <name type="common">Athlete's foot fungus</name>
    <name type="synonym">Epidermophyton rubrum</name>
    <dbReference type="NCBI Taxonomy" id="5551"/>
    <lineage>
        <taxon>Eukaryota</taxon>
        <taxon>Fungi</taxon>
        <taxon>Dikarya</taxon>
        <taxon>Ascomycota</taxon>
        <taxon>Pezizomycotina</taxon>
        <taxon>Eurotiomycetes</taxon>
        <taxon>Eurotiomycetidae</taxon>
        <taxon>Onygenales</taxon>
        <taxon>Arthrodermataceae</taxon>
        <taxon>Trichophyton</taxon>
    </lineage>
</organism>
<protein>
    <recommendedName>
        <fullName evidence="9">1,3-beta-glucanosyltransferase</fullName>
        <ecNumber evidence="9">2.4.1.-</ecNumber>
    </recommendedName>
</protein>
<dbReference type="Gene3D" id="1.20.58.1040">
    <property type="match status" value="1"/>
</dbReference>
<feature type="compositionally biased region" description="Polar residues" evidence="10">
    <location>
        <begin position="666"/>
        <end position="676"/>
    </location>
</feature>
<sequence length="1348" mass="148626">MKFSSLAAATALVAGSVVAADLDPIVIKGSKFFYKSNGTEFFMKGIAYQQEFSTNGSTSADNSYQDPLADVKSCQRDVPLMQELQTNTIRVYAIDPKKDHKECMKLLQDAGIYVVADLSEPSTSIIRDDPKWDDDLYTRYTSVIDELAKYTNVIGFFAGNEVSNNSTNTDASAFVKAAVRDMKAYIKQKNYRPMGVGYATNDDAEIRKDMTAYFNCNMNEESIDFWGYNIYSWCGDSSYTKSGYDKVVEEFKNFNVPVFFAEYGCNEVQPRMFTEVQALYGDKMTPVVSGGIVYMYFQEENDYGLVKVEGGKPKKLPDYNNLKKQISKIKPSGVQMDSYKPTNTALSTCPTSSTWKASVKLPPSPNKDLCSCMVKSLSCVAKPSVTGKELGKLFGTVCGSDKDACKGITADATTGTYGAYSMCSPSEKLSFAFDQYYKHQSAKGNGANACDFNGAATTQKSEKPSGSCANLVNQAGQDGTGSVTSAPGSGTNKPDQGAASTVSAPSVNLGIVKLGAYVFCAVLAGADGCPANVETSAASLKANDEDSVSESKKTSANSLLRLHGTHLANFLDSAFSKYSSFQFFAMARLYTKPRETGQVAKGSTKGGERKAVENEAVARSQSTAGDDEMQEKISSESVRKVKQNESEDGPRRTVRSRRHIDGQEKLISQLSDLSLTSKKKEKAYRERNEEEEVVERLNKLGLQGTDEDDEEGLVETKIPDEEDQTDKRRRFRRTSKKNSSYSDEDEGENEEDSTMGRDEGDDTEDFDSLDDFIVSDNESLSLYEDSEYEDEKDSDEEGEKKENSKSHPSPDHHLDSDAEAQSQPQHRPRRRLFRGRKQRYSTPPHISDNESCEGTDRPNNTPGSDTELLSSNSKGYNTSCPVNQEGYEQDTAFTTDILLESRPFLPPPISPMFPKEPRNQNKKSVGSTPTKTTNSRAVDSSQGASPSSVESPEQDSSNMDFVTPPTSPTKPRLKSPSKTQKTRIPPSPHKSNIDMFWDQEAVNEWNDKFSPRKIKTPNFYKRHFDIFSDTEGEGDDEQIYGSLDNDCVITDVSIPGHLGTPETDAISDKLPLHTSPIKKNASPGKKQAKASASTKKALATKKREFDERKHTLATDFFNELDTMVTGGEILKLAKSAGGVNIVWNNKLTTTAGRATWKKELITRNRDSTEQLLIDSSSANFCSPNTSSSHGSSSASSSTTNSLPTDELLISSSKSSVHRSIRHNATIELAEKVIDCEGRLLNTLAHEYCHLANFMISGVLDQPHGASFKQWAKKCKTALDTHLEYSGKIEISTKHSYLINYKYMWCCTSCGQEYGRHSRSIDPVKVRCGKCYDGKLLQVKPKPRGKAKV</sequence>
<dbReference type="SMART" id="SM00731">
    <property type="entry name" value="SprT"/>
    <property type="match status" value="1"/>
</dbReference>
<evidence type="ECO:0000256" key="4">
    <source>
        <dbReference type="ARBA" id="ARBA00022729"/>
    </source>
</evidence>
<dbReference type="PANTHER" id="PTHR31468">
    <property type="entry name" value="1,3-BETA-GLUCANOSYLTRANSFERASE GAS1"/>
    <property type="match status" value="1"/>
</dbReference>
<dbReference type="Pfam" id="PF17283">
    <property type="entry name" value="Zn_ribbon_SprT"/>
    <property type="match status" value="1"/>
</dbReference>
<evidence type="ECO:0000313" key="13">
    <source>
        <dbReference type="EMBL" id="OAL62912.1"/>
    </source>
</evidence>
<keyword evidence="5 9" id="KW-0472">Membrane</keyword>
<feature type="domain" description="SprT-like" evidence="11">
    <location>
        <begin position="1205"/>
        <end position="1338"/>
    </location>
</feature>
<dbReference type="FunFam" id="3.20.20.80:FF:000038">
    <property type="entry name" value="1,3-beta-glucanosyltransferase"/>
    <property type="match status" value="1"/>
</dbReference>
<dbReference type="InterPro" id="IPR017853">
    <property type="entry name" value="GH"/>
</dbReference>
<feature type="region of interest" description="Disordered" evidence="10">
    <location>
        <begin position="1059"/>
        <end position="1103"/>
    </location>
</feature>
<dbReference type="VEuPathDB" id="FungiDB:TERG_01126"/>
<dbReference type="InterPro" id="IPR004886">
    <property type="entry name" value="Glucanosyltransferase"/>
</dbReference>
<dbReference type="Pfam" id="PF07983">
    <property type="entry name" value="X8"/>
    <property type="match status" value="1"/>
</dbReference>
<evidence type="ECO:0000256" key="3">
    <source>
        <dbReference type="ARBA" id="ARBA00022622"/>
    </source>
</evidence>
<dbReference type="PANTHER" id="PTHR31468:SF2">
    <property type="entry name" value="1,3-BETA-GLUCANOSYLTRANSFERASE GAS1"/>
    <property type="match status" value="1"/>
</dbReference>
<comment type="similarity">
    <text evidence="2 9">Belongs to the glycosyl hydrolase 72 family.</text>
</comment>
<keyword evidence="9" id="KW-0808">Transferase</keyword>
<evidence type="ECO:0000256" key="10">
    <source>
        <dbReference type="SAM" id="MobiDB-lite"/>
    </source>
</evidence>
<evidence type="ECO:0000256" key="5">
    <source>
        <dbReference type="ARBA" id="ARBA00023136"/>
    </source>
</evidence>
<evidence type="ECO:0000259" key="11">
    <source>
        <dbReference type="SMART" id="SM00731"/>
    </source>
</evidence>
<dbReference type="SUPFAM" id="SSF51445">
    <property type="entry name" value="(Trans)glycosidases"/>
    <property type="match status" value="1"/>
</dbReference>
<feature type="compositionally biased region" description="Basic and acidic residues" evidence="10">
    <location>
        <begin position="630"/>
        <end position="651"/>
    </location>
</feature>
<comment type="caution">
    <text evidence="13">The sequence shown here is derived from an EMBL/GenBank/DDBJ whole genome shotgun (WGS) entry which is preliminary data.</text>
</comment>
<feature type="compositionally biased region" description="Polar residues" evidence="10">
    <location>
        <begin position="922"/>
        <end position="960"/>
    </location>
</feature>
<keyword evidence="4 9" id="KW-0732">Signal</keyword>
<keyword evidence="3 9" id="KW-0336">GPI-anchor</keyword>
<dbReference type="GO" id="GO:0071970">
    <property type="term" value="P:fungal-type cell wall (1-&gt;3)-beta-D-glucan biosynthetic process"/>
    <property type="evidence" value="ECO:0007669"/>
    <property type="project" value="TreeGrafter"/>
</dbReference>
<feature type="domain" description="X8" evidence="12">
    <location>
        <begin position="377"/>
        <end position="470"/>
    </location>
</feature>
<dbReference type="Pfam" id="PF10263">
    <property type="entry name" value="SprT-like"/>
    <property type="match status" value="1"/>
</dbReference>